<dbReference type="Pfam" id="PF23635">
    <property type="entry name" value="Beta-prop_AT5G49610-like"/>
    <property type="match status" value="1"/>
</dbReference>
<dbReference type="Gramene" id="TraesROB_scaffold_043117_01G000200.1">
    <property type="protein sequence ID" value="TraesROB_scaffold_043117_01G000200.1"/>
    <property type="gene ID" value="TraesROB_scaffold_043117_01G000200"/>
</dbReference>
<proteinExistence type="predicted"/>
<dbReference type="Gramene" id="TraesCS3B02G076500.1">
    <property type="protein sequence ID" value="TraesCS3B02G076500.1"/>
    <property type="gene ID" value="TraesCS3B02G076500"/>
</dbReference>
<keyword evidence="4" id="KW-1185">Reference proteome</keyword>
<feature type="domain" description="F-box protein AT5G49610-like beta-propeller" evidence="2">
    <location>
        <begin position="121"/>
        <end position="388"/>
    </location>
</feature>
<reference evidence="3" key="2">
    <citation type="submission" date="2018-10" db="UniProtKB">
        <authorList>
            <consortium name="EnsemblPlants"/>
        </authorList>
    </citation>
    <scope>IDENTIFICATION</scope>
</reference>
<evidence type="ECO:0000313" key="4">
    <source>
        <dbReference type="Proteomes" id="UP000019116"/>
    </source>
</evidence>
<protein>
    <submittedName>
        <fullName evidence="3">Uncharacterized protein</fullName>
    </submittedName>
</protein>
<evidence type="ECO:0000259" key="1">
    <source>
        <dbReference type="Pfam" id="PF00646"/>
    </source>
</evidence>
<dbReference type="InterPro" id="IPR056594">
    <property type="entry name" value="AT5G49610-like_b-prop"/>
</dbReference>
<feature type="domain" description="F-box" evidence="1">
    <location>
        <begin position="17"/>
        <end position="59"/>
    </location>
</feature>
<organism evidence="3">
    <name type="scientific">Triticum aestivum</name>
    <name type="common">Wheat</name>
    <dbReference type="NCBI Taxonomy" id="4565"/>
    <lineage>
        <taxon>Eukaryota</taxon>
        <taxon>Viridiplantae</taxon>
        <taxon>Streptophyta</taxon>
        <taxon>Embryophyta</taxon>
        <taxon>Tracheophyta</taxon>
        <taxon>Spermatophyta</taxon>
        <taxon>Magnoliopsida</taxon>
        <taxon>Liliopsida</taxon>
        <taxon>Poales</taxon>
        <taxon>Poaceae</taxon>
        <taxon>BOP clade</taxon>
        <taxon>Pooideae</taxon>
        <taxon>Triticodae</taxon>
        <taxon>Triticeae</taxon>
        <taxon>Triticinae</taxon>
        <taxon>Triticum</taxon>
    </lineage>
</organism>
<dbReference type="OMA" id="SMEIVVC"/>
<dbReference type="PANTHER" id="PTHR32133">
    <property type="entry name" value="OS07G0120400 PROTEIN"/>
    <property type="match status" value="1"/>
</dbReference>
<dbReference type="Proteomes" id="UP000019116">
    <property type="component" value="Chromosome 3B"/>
</dbReference>
<dbReference type="InterPro" id="IPR036047">
    <property type="entry name" value="F-box-like_dom_sf"/>
</dbReference>
<dbReference type="RefSeq" id="XP_044344080.1">
    <property type="nucleotide sequence ID" value="XM_044488145.1"/>
</dbReference>
<evidence type="ECO:0000313" key="3">
    <source>
        <dbReference type="EnsemblPlants" id="TraesCS3B02G076500.1"/>
    </source>
</evidence>
<dbReference type="Gramene" id="TraesCS3B03G0174700.1">
    <property type="protein sequence ID" value="TraesCS3B03G0174700.1.CDS"/>
    <property type="gene ID" value="TraesCS3B03G0174700"/>
</dbReference>
<dbReference type="Pfam" id="PF00646">
    <property type="entry name" value="F-box"/>
    <property type="match status" value="1"/>
</dbReference>
<dbReference type="SUPFAM" id="SSF81383">
    <property type="entry name" value="F-box domain"/>
    <property type="match status" value="1"/>
</dbReference>
<dbReference type="Gramene" id="TraesRN3B0100174500.1">
    <property type="protein sequence ID" value="TraesRN3B0100174500.1"/>
    <property type="gene ID" value="TraesRN3B0100174500"/>
</dbReference>
<dbReference type="GeneID" id="123064731"/>
<dbReference type="Gramene" id="TraesCAD_scaffold_014007_01G000200.1">
    <property type="protein sequence ID" value="TraesCAD_scaffold_014007_01G000200.1"/>
    <property type="gene ID" value="TraesCAD_scaffold_014007_01G000200"/>
</dbReference>
<dbReference type="EnsemblPlants" id="TraesCS3B02G076500.1">
    <property type="protein sequence ID" value="TraesCS3B02G076500.1"/>
    <property type="gene ID" value="TraesCS3B02G076500"/>
</dbReference>
<sequence>MSESKGPGITCRRRGSSLPDDDDLLWEILLRLPPQPSSLPRASAVCKQWRRLVIDPRFLCSFYVHHRKPPLLGFFGCYHNVVFTPVLDAPDRIPPKRFNLGRYSCSHNHGALGGTPHKNYVLGCRHGRVLIIDSASMEIVVCAPVTHEQRRVAIPPKFKKVLHYVNGAVLCAARNQGHVHGGCHSSPFKVVLVIMYSEDNHRPLACVYSSETDTWGNLISTSVPCVVIDAYRPGSLVGNALYWLDTMTNGMLEFDLKDESLAMISGPPVADHSSHSQIIQGEDGALVFAILSYPRFYMWNRNINDHGVATWVMWKTVEMHNILRPPLQTERGVRGAKTILGYSEDTDVIFIYVNGSVYMVHLKSMQSKNLHETSYITDYHPFTAFYSPGITNVGGCDGAEVLHDALG</sequence>
<name>A0A3B6FJ83_WHEAT</name>
<reference evidence="3" key="1">
    <citation type="submission" date="2018-08" db="EMBL/GenBank/DDBJ databases">
        <authorList>
            <person name="Rossello M."/>
        </authorList>
    </citation>
    <scope>NUCLEOTIDE SEQUENCE [LARGE SCALE GENOMIC DNA]</scope>
    <source>
        <strain evidence="3">cv. Chinese Spring</strain>
    </source>
</reference>
<evidence type="ECO:0000259" key="2">
    <source>
        <dbReference type="Pfam" id="PF23635"/>
    </source>
</evidence>
<dbReference type="Gramene" id="TraesPARA_EIv1.0_1029690.1">
    <property type="protein sequence ID" value="TraesPARA_EIv1.0_1029690.1.CDS"/>
    <property type="gene ID" value="TraesPARA_EIv1.0_1029690"/>
</dbReference>
<dbReference type="OrthoDB" id="688464at2759"/>
<dbReference type="InterPro" id="IPR001810">
    <property type="entry name" value="F-box_dom"/>
</dbReference>
<accession>A0A3B6FJ83</accession>
<dbReference type="PANTHER" id="PTHR32133:SF266">
    <property type="entry name" value="F-BOX DOMAIN-CONTAINING PROTEIN"/>
    <property type="match status" value="1"/>
</dbReference>
<gene>
    <name evidence="3" type="primary">LOC123064731</name>
</gene>
<dbReference type="STRING" id="4565.A0A3B6FJ83"/>
<dbReference type="Gene3D" id="1.20.1280.50">
    <property type="match status" value="1"/>
</dbReference>
<dbReference type="AlphaFoldDB" id="A0A3B6FJ83"/>